<feature type="active site" description="Charge relay system" evidence="5">
    <location>
        <position position="197"/>
    </location>
</feature>
<comment type="similarity">
    <text evidence="1 5 6">Belongs to the peptidase S8 family.</text>
</comment>
<dbReference type="PRINTS" id="PR00723">
    <property type="entry name" value="SUBTILISIN"/>
</dbReference>
<dbReference type="PROSITE" id="PS00137">
    <property type="entry name" value="SUBTILASE_HIS"/>
    <property type="match status" value="1"/>
</dbReference>
<dbReference type="InterPro" id="IPR015500">
    <property type="entry name" value="Peptidase_S8_subtilisin-rel"/>
</dbReference>
<dbReference type="Gene3D" id="3.40.50.200">
    <property type="entry name" value="Peptidase S8/S53 domain"/>
    <property type="match status" value="2"/>
</dbReference>
<dbReference type="PANTHER" id="PTHR43806:SF66">
    <property type="entry name" value="SERIN ENDOPEPTIDASE"/>
    <property type="match status" value="1"/>
</dbReference>
<feature type="active site" description="Charge relay system" evidence="5">
    <location>
        <position position="165"/>
    </location>
</feature>
<organism evidence="9 10">
    <name type="scientific">Diaporthe vaccinii</name>
    <dbReference type="NCBI Taxonomy" id="105482"/>
    <lineage>
        <taxon>Eukaryota</taxon>
        <taxon>Fungi</taxon>
        <taxon>Dikarya</taxon>
        <taxon>Ascomycota</taxon>
        <taxon>Pezizomycotina</taxon>
        <taxon>Sordariomycetes</taxon>
        <taxon>Sordariomycetidae</taxon>
        <taxon>Diaporthales</taxon>
        <taxon>Diaporthaceae</taxon>
        <taxon>Diaporthe</taxon>
        <taxon>Diaporthe eres species complex</taxon>
    </lineage>
</organism>
<keyword evidence="4 5" id="KW-0720">Serine protease</keyword>
<feature type="active site" description="Charge relay system" evidence="5">
    <location>
        <position position="469"/>
    </location>
</feature>
<evidence type="ECO:0000313" key="10">
    <source>
        <dbReference type="Proteomes" id="UP001600888"/>
    </source>
</evidence>
<evidence type="ECO:0000256" key="3">
    <source>
        <dbReference type="ARBA" id="ARBA00022801"/>
    </source>
</evidence>
<dbReference type="EMBL" id="JBAWTH010000087">
    <property type="protein sequence ID" value="KAL2278417.1"/>
    <property type="molecule type" value="Genomic_DNA"/>
</dbReference>
<evidence type="ECO:0000256" key="6">
    <source>
        <dbReference type="RuleBase" id="RU003355"/>
    </source>
</evidence>
<proteinExistence type="inferred from homology"/>
<dbReference type="InterPro" id="IPR023828">
    <property type="entry name" value="Peptidase_S8_Ser-AS"/>
</dbReference>
<name>A0ABR4E7P6_9PEZI</name>
<dbReference type="PROSITE" id="PS00138">
    <property type="entry name" value="SUBTILASE_SER"/>
    <property type="match status" value="1"/>
</dbReference>
<dbReference type="PANTHER" id="PTHR43806">
    <property type="entry name" value="PEPTIDASE S8"/>
    <property type="match status" value="1"/>
</dbReference>
<protein>
    <recommendedName>
        <fullName evidence="8">Peptidase S8/S53 domain-containing protein</fullName>
    </recommendedName>
</protein>
<keyword evidence="3 5" id="KW-0378">Hydrolase</keyword>
<evidence type="ECO:0000256" key="4">
    <source>
        <dbReference type="ARBA" id="ARBA00022825"/>
    </source>
</evidence>
<evidence type="ECO:0000256" key="2">
    <source>
        <dbReference type="ARBA" id="ARBA00022670"/>
    </source>
</evidence>
<keyword evidence="10" id="KW-1185">Reference proteome</keyword>
<evidence type="ECO:0000256" key="1">
    <source>
        <dbReference type="ARBA" id="ARBA00011073"/>
    </source>
</evidence>
<sequence>MISSIVSALLLSGFALAQAQGPDTGLQPADPPNAPFGTRYVVEFSKTGSAKFRARDGSMDTEGFYQSIAQETNITAKPALNFTSSIFHGASFDLANETAATDLEEIKALPGVVNLWPVATVYASPQIESTGVANFSQWSPHILTRVNEARSLGYDGKGVVIAVVDSGIDYFHPSLGGGFGKGFKVESDDDPIDCLGHGTHIAGIAASSNDKLPGVAPNATLRAYKVFGCSDGTTEDIIALAFIRAFEEGADIITASLGSSQGFPEVLSAQIVTRIASQGVFASVAAGNSGERGPFSTSSLGNGYIPLNPPDVCSLDVPWDGALPTDTIAVLPRGRAGLCSDGGWQIMDSALIDRATWVFFINWENVSYERPSRVLYTEGQATGFASINYDDGAWLNNQTLAGENVTFEFKYDPAAAIGVDYFTNMINDSSSWGPTLDVRQKPEISAPGGQILSTWPTSKGSCAVLSGTSMATPYIAGVAALFYQSAGGRSALGSNPAQVAHTRLVSSGSSVLHHNGSTTLQAGKASFDVVFTAPTDIDASLLPIYGGFVHIIGDNGEVLKATYLGVHGSLYNAKTWELERGVPVYFGAGGYGDTFEDGRVFDSNQATPEVYYNLLWATREHSFDLVSVDWNETDWVYPQVAGKNKWFGSLQLYDALNEIYFPYPFKYYPRSLSTFQGSVSTKYSDGTPILNGEYRILGRALKTFGEPENPQDWQFGLSNWLVVNNNSTSNGTIPALMR</sequence>
<dbReference type="PROSITE" id="PS51892">
    <property type="entry name" value="SUBTILASE"/>
    <property type="match status" value="1"/>
</dbReference>
<feature type="signal peptide" evidence="7">
    <location>
        <begin position="1"/>
        <end position="19"/>
    </location>
</feature>
<dbReference type="PROSITE" id="PS00136">
    <property type="entry name" value="SUBTILASE_ASP"/>
    <property type="match status" value="1"/>
</dbReference>
<dbReference type="Proteomes" id="UP001600888">
    <property type="component" value="Unassembled WGS sequence"/>
</dbReference>
<keyword evidence="7" id="KW-0732">Signal</keyword>
<comment type="caution">
    <text evidence="9">The sequence shown here is derived from an EMBL/GenBank/DDBJ whole genome shotgun (WGS) entry which is preliminary data.</text>
</comment>
<dbReference type="InterPro" id="IPR050131">
    <property type="entry name" value="Peptidase_S8_subtilisin-like"/>
</dbReference>
<evidence type="ECO:0000313" key="9">
    <source>
        <dbReference type="EMBL" id="KAL2278417.1"/>
    </source>
</evidence>
<evidence type="ECO:0000259" key="8">
    <source>
        <dbReference type="Pfam" id="PF00082"/>
    </source>
</evidence>
<reference evidence="9 10" key="1">
    <citation type="submission" date="2024-03" db="EMBL/GenBank/DDBJ databases">
        <title>A high-quality draft genome sequence of Diaporthe vaccinii, a causative agent of upright dieback and viscid rot disease in cranberry plants.</title>
        <authorList>
            <person name="Sarrasin M."/>
            <person name="Lang B.F."/>
            <person name="Burger G."/>
        </authorList>
    </citation>
    <scope>NUCLEOTIDE SEQUENCE [LARGE SCALE GENOMIC DNA]</scope>
    <source>
        <strain evidence="9 10">IS7</strain>
    </source>
</reference>
<dbReference type="InterPro" id="IPR036852">
    <property type="entry name" value="Peptidase_S8/S53_dom_sf"/>
</dbReference>
<gene>
    <name evidence="9" type="ORF">FJTKL_14512</name>
</gene>
<dbReference type="Pfam" id="PF00082">
    <property type="entry name" value="Peptidase_S8"/>
    <property type="match status" value="1"/>
</dbReference>
<dbReference type="InterPro" id="IPR000209">
    <property type="entry name" value="Peptidase_S8/S53_dom"/>
</dbReference>
<keyword evidence="2 5" id="KW-0645">Protease</keyword>
<evidence type="ECO:0000256" key="5">
    <source>
        <dbReference type="PROSITE-ProRule" id="PRU01240"/>
    </source>
</evidence>
<evidence type="ECO:0000256" key="7">
    <source>
        <dbReference type="SAM" id="SignalP"/>
    </source>
</evidence>
<feature type="domain" description="Peptidase S8/S53" evidence="8">
    <location>
        <begin position="156"/>
        <end position="499"/>
    </location>
</feature>
<dbReference type="InterPro" id="IPR022398">
    <property type="entry name" value="Peptidase_S8_His-AS"/>
</dbReference>
<dbReference type="InterPro" id="IPR023827">
    <property type="entry name" value="Peptidase_S8_Asp-AS"/>
</dbReference>
<accession>A0ABR4E7P6</accession>
<dbReference type="SUPFAM" id="SSF52743">
    <property type="entry name" value="Subtilisin-like"/>
    <property type="match status" value="1"/>
</dbReference>
<feature type="chain" id="PRO_5047444113" description="Peptidase S8/S53 domain-containing protein" evidence="7">
    <location>
        <begin position="20"/>
        <end position="738"/>
    </location>
</feature>